<dbReference type="EMBL" id="JAYMYS010000001">
    <property type="protein sequence ID" value="KAK7410266.1"/>
    <property type="molecule type" value="Genomic_DNA"/>
</dbReference>
<keyword evidence="1" id="KW-0472">Membrane</keyword>
<reference evidence="2 3" key="1">
    <citation type="submission" date="2024-01" db="EMBL/GenBank/DDBJ databases">
        <title>The genomes of 5 underutilized Papilionoideae crops provide insights into root nodulation and disease resistanc.</title>
        <authorList>
            <person name="Jiang F."/>
        </authorList>
    </citation>
    <scope>NUCLEOTIDE SEQUENCE [LARGE SCALE GENOMIC DNA]</scope>
    <source>
        <strain evidence="2">DUOXIRENSHENG_FW03</strain>
        <tissue evidence="2">Leaves</tissue>
    </source>
</reference>
<dbReference type="Proteomes" id="UP001386955">
    <property type="component" value="Unassembled WGS sequence"/>
</dbReference>
<keyword evidence="1" id="KW-1133">Transmembrane helix</keyword>
<accession>A0AAN9XUE5</accession>
<comment type="caution">
    <text evidence="2">The sequence shown here is derived from an EMBL/GenBank/DDBJ whole genome shotgun (WGS) entry which is preliminary data.</text>
</comment>
<sequence length="91" mass="10494">MKYYRLRLFNSEGLQNFFVVCYVSKQHCFLFLLLKLCWFCPNDSLLLLAALYVTIFLVVLVYAILVCNIVCLVNMLAKILRKFAIGGSITC</sequence>
<evidence type="ECO:0000256" key="1">
    <source>
        <dbReference type="SAM" id="Phobius"/>
    </source>
</evidence>
<evidence type="ECO:0000313" key="2">
    <source>
        <dbReference type="EMBL" id="KAK7410266.1"/>
    </source>
</evidence>
<proteinExistence type="predicted"/>
<dbReference type="AlphaFoldDB" id="A0AAN9XUE5"/>
<feature type="transmembrane region" description="Helical" evidence="1">
    <location>
        <begin position="12"/>
        <end position="34"/>
    </location>
</feature>
<feature type="transmembrane region" description="Helical" evidence="1">
    <location>
        <begin position="46"/>
        <end position="73"/>
    </location>
</feature>
<gene>
    <name evidence="2" type="ORF">VNO78_00908</name>
</gene>
<name>A0AAN9XUE5_PSOTE</name>
<evidence type="ECO:0000313" key="3">
    <source>
        <dbReference type="Proteomes" id="UP001386955"/>
    </source>
</evidence>
<organism evidence="2 3">
    <name type="scientific">Psophocarpus tetragonolobus</name>
    <name type="common">Winged bean</name>
    <name type="synonym">Dolichos tetragonolobus</name>
    <dbReference type="NCBI Taxonomy" id="3891"/>
    <lineage>
        <taxon>Eukaryota</taxon>
        <taxon>Viridiplantae</taxon>
        <taxon>Streptophyta</taxon>
        <taxon>Embryophyta</taxon>
        <taxon>Tracheophyta</taxon>
        <taxon>Spermatophyta</taxon>
        <taxon>Magnoliopsida</taxon>
        <taxon>eudicotyledons</taxon>
        <taxon>Gunneridae</taxon>
        <taxon>Pentapetalae</taxon>
        <taxon>rosids</taxon>
        <taxon>fabids</taxon>
        <taxon>Fabales</taxon>
        <taxon>Fabaceae</taxon>
        <taxon>Papilionoideae</taxon>
        <taxon>50 kb inversion clade</taxon>
        <taxon>NPAAA clade</taxon>
        <taxon>indigoferoid/millettioid clade</taxon>
        <taxon>Phaseoleae</taxon>
        <taxon>Psophocarpus</taxon>
    </lineage>
</organism>
<keyword evidence="1" id="KW-0812">Transmembrane</keyword>
<keyword evidence="3" id="KW-1185">Reference proteome</keyword>
<protein>
    <submittedName>
        <fullName evidence="2">Uncharacterized protein</fullName>
    </submittedName>
</protein>